<dbReference type="InterPro" id="IPR029052">
    <property type="entry name" value="Metallo-depent_PP-like"/>
</dbReference>
<dbReference type="Pfam" id="PF00149">
    <property type="entry name" value="Metallophos"/>
    <property type="match status" value="1"/>
</dbReference>
<dbReference type="GO" id="GO:0008768">
    <property type="term" value="F:UDP-sugar diphosphatase activity"/>
    <property type="evidence" value="ECO:0007669"/>
    <property type="project" value="TreeGrafter"/>
</dbReference>
<evidence type="ECO:0000259" key="6">
    <source>
        <dbReference type="Pfam" id="PF02872"/>
    </source>
</evidence>
<feature type="signal peptide" evidence="3">
    <location>
        <begin position="1"/>
        <end position="22"/>
    </location>
</feature>
<keyword evidence="4" id="KW-0175">Coiled coil</keyword>
<dbReference type="Proteomes" id="UP000092508">
    <property type="component" value="Unassembled WGS sequence"/>
</dbReference>
<dbReference type="GO" id="GO:0030288">
    <property type="term" value="C:outer membrane-bounded periplasmic space"/>
    <property type="evidence" value="ECO:0007669"/>
    <property type="project" value="TreeGrafter"/>
</dbReference>
<dbReference type="RefSeq" id="WP_067235769.1">
    <property type="nucleotide sequence ID" value="NZ_LZMZ01000011.1"/>
</dbReference>
<feature type="chain" id="PRO_5008448207" description="5'-nucleotidase" evidence="3">
    <location>
        <begin position="23"/>
        <end position="652"/>
    </location>
</feature>
<evidence type="ECO:0000256" key="1">
    <source>
        <dbReference type="ARBA" id="ARBA00006654"/>
    </source>
</evidence>
<reference evidence="7 8" key="1">
    <citation type="submission" date="2016-06" db="EMBL/GenBank/DDBJ databases">
        <title>Draft genome of Moraxella atlantae CCUG 66109.</title>
        <authorList>
            <person name="Salva-Serra F."/>
            <person name="Engstrom-Jakobsson H."/>
            <person name="Thorell K."/>
            <person name="Gonzales-Siles L."/>
            <person name="Karlsson R."/>
            <person name="Boulund F."/>
            <person name="Engstrand L."/>
            <person name="Kristiansson E."/>
            <person name="Moore E."/>
        </authorList>
    </citation>
    <scope>NUCLEOTIDE SEQUENCE [LARGE SCALE GENOMIC DNA]</scope>
    <source>
        <strain evidence="7 8">CCUG 66109</strain>
    </source>
</reference>
<keyword evidence="3" id="KW-0378">Hydrolase</keyword>
<dbReference type="AlphaFoldDB" id="A0A1B8QDF2"/>
<dbReference type="Pfam" id="PF02872">
    <property type="entry name" value="5_nucleotid_C"/>
    <property type="match status" value="1"/>
</dbReference>
<gene>
    <name evidence="7" type="ORF">A9308_05335</name>
</gene>
<dbReference type="GO" id="GO:0008253">
    <property type="term" value="F:5'-nucleotidase activity"/>
    <property type="evidence" value="ECO:0007669"/>
    <property type="project" value="TreeGrafter"/>
</dbReference>
<dbReference type="GO" id="GO:0046872">
    <property type="term" value="F:metal ion binding"/>
    <property type="evidence" value="ECO:0007669"/>
    <property type="project" value="InterPro"/>
</dbReference>
<sequence length="652" mass="70474">MKPLFKLSALAAVMVVALTGCNDDDNETKIVEVNPETPTSVNTQTYTPITLNLAHINDHHSHLESDATQTFTLDGQTYQAELGGFARVTQLFNDLSNQFAGQNFLKLHAGDAVTGTSYYSFYLGDADADMMNTICFDAFEVGNHEFDDSDAVLKRFIDRLHGGTCQTAVLGANVVPKVGTPLAPNKSDDYIKPYTIKTTKEGVKVGIIGLEVRGKTAGSSRPLSTTEILDETTTAQKYIDVLKKQGIEHIIILSHYGYENDIKLANALTGVDVIIGGDTHTLLGDYKAYDNKANFGSQGPYPTVVKNKDGDTVCVGQAWEYTKAVGVMNVKFNNKGAVDSCTGSSILPIGMTLKKLGSDGKTYETINAADNQALIARLQNNNAALLKQSYLYPVTPNAAAEAVLAKYKDQLKDKLTEKIGVAKDTFCLVRVPGTTNSGNVAGCEDSKFLARGSDAAQLVAKSFLDASLRADFALQNAGGVRVALKAGDITYGNANEVLPFSNMLVNLSVTGKEVVATLEDAVENASFGQNGNKASTGAHPYADGLRWDLRLNQNKGNRVQNVEVRDRKTGTWAPIDLNKTYVMVTNDYIASGKDGYLSLAPIFKDPSRVEETKLLYTQSLVDYIKKQATISLPARSEYSHKSVVTKDGTMLK</sequence>
<dbReference type="InterPro" id="IPR036907">
    <property type="entry name" value="5'-Nucleotdase_C_sf"/>
</dbReference>
<dbReference type="Gene3D" id="3.90.780.10">
    <property type="entry name" value="5'-Nucleotidase, C-terminal domain"/>
    <property type="match status" value="1"/>
</dbReference>
<feature type="domain" description="5'-Nucleotidase C-terminal" evidence="6">
    <location>
        <begin position="452"/>
        <end position="596"/>
    </location>
</feature>
<name>A0A1B8QDF2_9GAMM</name>
<dbReference type="SUPFAM" id="SSF55816">
    <property type="entry name" value="5'-nucleotidase (syn. UDP-sugar hydrolase), C-terminal domain"/>
    <property type="match status" value="1"/>
</dbReference>
<dbReference type="GO" id="GO:0000166">
    <property type="term" value="F:nucleotide binding"/>
    <property type="evidence" value="ECO:0007669"/>
    <property type="project" value="UniProtKB-KW"/>
</dbReference>
<accession>A0A1B8QDF2</accession>
<dbReference type="STRING" id="34059.A9308_05335"/>
<organism evidence="7 8">
    <name type="scientific">Faucicola atlantae</name>
    <dbReference type="NCBI Taxonomy" id="34059"/>
    <lineage>
        <taxon>Bacteria</taxon>
        <taxon>Pseudomonadati</taxon>
        <taxon>Pseudomonadota</taxon>
        <taxon>Gammaproteobacteria</taxon>
        <taxon>Moraxellales</taxon>
        <taxon>Moraxellaceae</taxon>
        <taxon>Faucicola</taxon>
    </lineage>
</organism>
<feature type="domain" description="Calcineurin-like phosphoesterase" evidence="5">
    <location>
        <begin position="52"/>
        <end position="281"/>
    </location>
</feature>
<evidence type="ECO:0000313" key="8">
    <source>
        <dbReference type="Proteomes" id="UP000092508"/>
    </source>
</evidence>
<comment type="caution">
    <text evidence="7">The sequence shown here is derived from an EMBL/GenBank/DDBJ whole genome shotgun (WGS) entry which is preliminary data.</text>
</comment>
<dbReference type="SUPFAM" id="SSF56300">
    <property type="entry name" value="Metallo-dependent phosphatases"/>
    <property type="match status" value="1"/>
</dbReference>
<evidence type="ECO:0000256" key="2">
    <source>
        <dbReference type="ARBA" id="ARBA00022729"/>
    </source>
</evidence>
<keyword evidence="2 3" id="KW-0732">Signal</keyword>
<dbReference type="InterPro" id="IPR006146">
    <property type="entry name" value="5'-Nucleotdase_CS"/>
</dbReference>
<dbReference type="PROSITE" id="PS51257">
    <property type="entry name" value="PROKAR_LIPOPROTEIN"/>
    <property type="match status" value="1"/>
</dbReference>
<dbReference type="InterPro" id="IPR006179">
    <property type="entry name" value="5_nucleotidase/apyrase"/>
</dbReference>
<evidence type="ECO:0008006" key="9">
    <source>
        <dbReference type="Google" id="ProtNLM"/>
    </source>
</evidence>
<dbReference type="PRINTS" id="PR01607">
    <property type="entry name" value="APYRASEFAMLY"/>
</dbReference>
<keyword evidence="3" id="KW-0547">Nucleotide-binding</keyword>
<dbReference type="InterPro" id="IPR008334">
    <property type="entry name" value="5'-Nucleotdase_C"/>
</dbReference>
<proteinExistence type="inferred from homology"/>
<dbReference type="Gene3D" id="3.60.21.10">
    <property type="match status" value="1"/>
</dbReference>
<dbReference type="PANTHER" id="PTHR11575:SF24">
    <property type="entry name" value="5'-NUCLEOTIDASE"/>
    <property type="match status" value="1"/>
</dbReference>
<dbReference type="EMBL" id="LZMZ01000011">
    <property type="protein sequence ID" value="OBX79662.1"/>
    <property type="molecule type" value="Genomic_DNA"/>
</dbReference>
<protein>
    <recommendedName>
        <fullName evidence="9">5'-nucleotidase</fullName>
    </recommendedName>
</protein>
<dbReference type="InterPro" id="IPR004843">
    <property type="entry name" value="Calcineurin-like_PHP"/>
</dbReference>
<evidence type="ECO:0000259" key="5">
    <source>
        <dbReference type="Pfam" id="PF00149"/>
    </source>
</evidence>
<feature type="coiled-coil region" evidence="4">
    <location>
        <begin position="368"/>
        <end position="417"/>
    </location>
</feature>
<evidence type="ECO:0000256" key="3">
    <source>
        <dbReference type="RuleBase" id="RU362119"/>
    </source>
</evidence>
<dbReference type="OrthoDB" id="9803927at2"/>
<evidence type="ECO:0000313" key="7">
    <source>
        <dbReference type="EMBL" id="OBX79662.1"/>
    </source>
</evidence>
<comment type="similarity">
    <text evidence="1 3">Belongs to the 5'-nucleotidase family.</text>
</comment>
<evidence type="ECO:0000256" key="4">
    <source>
        <dbReference type="SAM" id="Coils"/>
    </source>
</evidence>
<dbReference type="PROSITE" id="PS00786">
    <property type="entry name" value="5_NUCLEOTIDASE_2"/>
    <property type="match status" value="1"/>
</dbReference>
<dbReference type="PANTHER" id="PTHR11575">
    <property type="entry name" value="5'-NUCLEOTIDASE-RELATED"/>
    <property type="match status" value="1"/>
</dbReference>
<dbReference type="GO" id="GO:0009166">
    <property type="term" value="P:nucleotide catabolic process"/>
    <property type="evidence" value="ECO:0007669"/>
    <property type="project" value="InterPro"/>
</dbReference>